<dbReference type="PROSITE" id="PS51421">
    <property type="entry name" value="RAS"/>
    <property type="match status" value="1"/>
</dbReference>
<evidence type="ECO:0000256" key="2">
    <source>
        <dbReference type="ARBA" id="ARBA00022741"/>
    </source>
</evidence>
<accession>A0A8S1FBM2</accession>
<dbReference type="InterPro" id="IPR001806">
    <property type="entry name" value="Small_GTPase"/>
</dbReference>
<reference evidence="3 4" key="1">
    <citation type="submission" date="2020-04" db="EMBL/GenBank/DDBJ databases">
        <authorList>
            <person name="Laetsch R D."/>
            <person name="Stevens L."/>
            <person name="Kumar S."/>
            <person name="Blaxter L. M."/>
        </authorList>
    </citation>
    <scope>NUCLEOTIDE SEQUENCE [LARGE SCALE GENOMIC DNA]</scope>
</reference>
<dbReference type="GO" id="GO:0003924">
    <property type="term" value="F:GTPase activity"/>
    <property type="evidence" value="ECO:0007669"/>
    <property type="project" value="InterPro"/>
</dbReference>
<dbReference type="InterPro" id="IPR027417">
    <property type="entry name" value="P-loop_NTPase"/>
</dbReference>
<dbReference type="SMART" id="SM00174">
    <property type="entry name" value="RHO"/>
    <property type="match status" value="1"/>
</dbReference>
<dbReference type="Gene3D" id="3.40.50.300">
    <property type="entry name" value="P-loop containing nucleotide triphosphate hydrolases"/>
    <property type="match status" value="1"/>
</dbReference>
<evidence type="ECO:0000256" key="1">
    <source>
        <dbReference type="ARBA" id="ARBA00006270"/>
    </source>
</evidence>
<dbReference type="OrthoDB" id="6585768at2759"/>
<protein>
    <recommendedName>
        <fullName evidence="5">Ras-related protein Rab-28</fullName>
    </recommendedName>
</protein>
<dbReference type="NCBIfam" id="TIGR00231">
    <property type="entry name" value="small_GTP"/>
    <property type="match status" value="1"/>
</dbReference>
<keyword evidence="2" id="KW-0547">Nucleotide-binding</keyword>
<dbReference type="PRINTS" id="PR00449">
    <property type="entry name" value="RASTRNSFRMNG"/>
</dbReference>
<keyword evidence="4" id="KW-1185">Reference proteome</keyword>
<dbReference type="SMART" id="SM00176">
    <property type="entry name" value="RAN"/>
    <property type="match status" value="1"/>
</dbReference>
<sequence>MGDHVSDDESEEEKVLKVVVVGDGASGKTSICQRFAKETFDKSYHQTLGLDFFSRRIILPGDVQALVQVWDIGGQSIAGEMIDKYLVGANIVMLVYDVTNLKSFDNAQDWLSLVRRVTKTQEKQPHIVLMGNKTDLEEKRLVSVEAHNNMATNHGLTPVYVSAKTGDTVLLTFRQAVAEVLKIALSKADVEADIAIVKGTVVEPSRGVESTASVRRSEARGTAVCSIS</sequence>
<evidence type="ECO:0000313" key="4">
    <source>
        <dbReference type="Proteomes" id="UP000494206"/>
    </source>
</evidence>
<comment type="caution">
    <text evidence="3">The sequence shown here is derived from an EMBL/GenBank/DDBJ whole genome shotgun (WGS) entry which is preliminary data.</text>
</comment>
<dbReference type="SMART" id="SM00173">
    <property type="entry name" value="RAS"/>
    <property type="match status" value="1"/>
</dbReference>
<dbReference type="GO" id="GO:0005525">
    <property type="term" value="F:GTP binding"/>
    <property type="evidence" value="ECO:0007669"/>
    <property type="project" value="InterPro"/>
</dbReference>
<dbReference type="PROSITE" id="PS51419">
    <property type="entry name" value="RAB"/>
    <property type="match status" value="1"/>
</dbReference>
<dbReference type="InterPro" id="IPR005225">
    <property type="entry name" value="Small_GTP-bd"/>
</dbReference>
<evidence type="ECO:0000313" key="3">
    <source>
        <dbReference type="EMBL" id="CAB3409804.1"/>
    </source>
</evidence>
<gene>
    <name evidence="3" type="ORF">CBOVIS_LOCUS11411</name>
</gene>
<dbReference type="SUPFAM" id="SSF52540">
    <property type="entry name" value="P-loop containing nucleoside triphosphate hydrolases"/>
    <property type="match status" value="1"/>
</dbReference>
<dbReference type="PANTHER" id="PTHR47978">
    <property type="match status" value="1"/>
</dbReference>
<dbReference type="EMBL" id="CADEPM010000009">
    <property type="protein sequence ID" value="CAB3409804.1"/>
    <property type="molecule type" value="Genomic_DNA"/>
</dbReference>
<evidence type="ECO:0008006" key="5">
    <source>
        <dbReference type="Google" id="ProtNLM"/>
    </source>
</evidence>
<dbReference type="FunFam" id="3.40.50.300:FF:001508">
    <property type="entry name" value="Small GTP-binding protein Rab28, putative"/>
    <property type="match status" value="1"/>
</dbReference>
<dbReference type="AlphaFoldDB" id="A0A8S1FBM2"/>
<dbReference type="SMART" id="SM00175">
    <property type="entry name" value="RAB"/>
    <property type="match status" value="1"/>
</dbReference>
<comment type="similarity">
    <text evidence="1">Belongs to the small GTPase superfamily. Rab family.</text>
</comment>
<name>A0A8S1FBM2_9PELO</name>
<dbReference type="Pfam" id="PF00071">
    <property type="entry name" value="Ras"/>
    <property type="match status" value="1"/>
</dbReference>
<organism evidence="3 4">
    <name type="scientific">Caenorhabditis bovis</name>
    <dbReference type="NCBI Taxonomy" id="2654633"/>
    <lineage>
        <taxon>Eukaryota</taxon>
        <taxon>Metazoa</taxon>
        <taxon>Ecdysozoa</taxon>
        <taxon>Nematoda</taxon>
        <taxon>Chromadorea</taxon>
        <taxon>Rhabditida</taxon>
        <taxon>Rhabditina</taxon>
        <taxon>Rhabditomorpha</taxon>
        <taxon>Rhabditoidea</taxon>
        <taxon>Rhabditidae</taxon>
        <taxon>Peloderinae</taxon>
        <taxon>Caenorhabditis</taxon>
    </lineage>
</organism>
<proteinExistence type="inferred from homology"/>
<dbReference type="Proteomes" id="UP000494206">
    <property type="component" value="Unassembled WGS sequence"/>
</dbReference>